<name>A0A562ZRI4_9BURK</name>
<reference evidence="2 3" key="1">
    <citation type="submission" date="2019-07" db="EMBL/GenBank/DDBJ databases">
        <title>Caenimonas sedimenti sp. nov., isolated from activated sludge.</title>
        <authorList>
            <person name="Xu J."/>
        </authorList>
    </citation>
    <scope>NUCLEOTIDE SEQUENCE [LARGE SCALE GENOMIC DNA]</scope>
    <source>
        <strain evidence="2 3">HX-9-20</strain>
    </source>
</reference>
<dbReference type="Gene3D" id="1.10.10.10">
    <property type="entry name" value="Winged helix-like DNA-binding domain superfamily/Winged helix DNA-binding domain"/>
    <property type="match status" value="1"/>
</dbReference>
<dbReference type="SUPFAM" id="SSF56281">
    <property type="entry name" value="Metallo-hydrolase/oxidoreductase"/>
    <property type="match status" value="1"/>
</dbReference>
<dbReference type="Proteomes" id="UP000318199">
    <property type="component" value="Unassembled WGS sequence"/>
</dbReference>
<dbReference type="Gene3D" id="3.60.15.10">
    <property type="entry name" value="Ribonuclease Z/Hydroxyacylglutathione hydrolase-like"/>
    <property type="match status" value="1"/>
</dbReference>
<dbReference type="Pfam" id="PF00753">
    <property type="entry name" value="Lactamase_B"/>
    <property type="match status" value="1"/>
</dbReference>
<keyword evidence="2" id="KW-0378">Hydrolase</keyword>
<dbReference type="SUPFAM" id="SSF55811">
    <property type="entry name" value="Nudix"/>
    <property type="match status" value="1"/>
</dbReference>
<dbReference type="PROSITE" id="PS51462">
    <property type="entry name" value="NUDIX"/>
    <property type="match status" value="1"/>
</dbReference>
<evidence type="ECO:0000313" key="2">
    <source>
        <dbReference type="EMBL" id="TWO71209.1"/>
    </source>
</evidence>
<evidence type="ECO:0000313" key="3">
    <source>
        <dbReference type="Proteomes" id="UP000318199"/>
    </source>
</evidence>
<sequence length="549" mass="59194">MVRPTLHLHPARQPVEPRPAATLLWLRPTAAGPEVLLTRRSPTASFLPGVFVFPGGRIDDEDAGAHDLVHGREGTAAAQLTAALAALRESFEELGVLHARHADGRPLAAAELAAVRRDQPLYPQLRERGLRLAATEVHTLASWTTDRSVGPRRFSTAFLIARMPEGQTPVADDAEQFEPVWLRAELALQRHQQGSLPLIFPTLRTLQWLARFDDIDAVLQACAGGQALWDSCPRGALVGGKPQRFMESDLPFGELELVCPDGQLEHALDWQCERPVQLLRHLWRLTAPNAGVMTGPGTNSYIVGSAAGGFVVIDPGPPDHKHVARLFEATAGNIRAILCTHSHPDHSPGAGPLAELCAQRSGRSPPILGMSSAPTARAHSLFVPDRELGDGERVQLDDPEHPVTLRAIHTPGHAANHLCLIVEEDGLLFSGDHVLNGSTTIIDPPDGSMADYLDSLDVLSAVCGSDAIRFILPAHGHVMGAAAETIARLKAHRLAREAKVVAAMRHQPDGGPDDWVPLAYADTPKALWPMARRSLLAHVERIQALGLAS</sequence>
<dbReference type="RefSeq" id="WP_145892826.1">
    <property type="nucleotide sequence ID" value="NZ_VOBQ01000008.1"/>
</dbReference>
<dbReference type="CDD" id="cd18870">
    <property type="entry name" value="NUDIX_AcylCoAdiphos_Nudt19"/>
    <property type="match status" value="1"/>
</dbReference>
<evidence type="ECO:0000259" key="1">
    <source>
        <dbReference type="PROSITE" id="PS51462"/>
    </source>
</evidence>
<dbReference type="InterPro" id="IPR015797">
    <property type="entry name" value="NUDIX_hydrolase-like_dom_sf"/>
</dbReference>
<protein>
    <submittedName>
        <fullName evidence="2">MBL fold metallo-hydrolase</fullName>
    </submittedName>
</protein>
<dbReference type="Gene3D" id="3.90.79.10">
    <property type="entry name" value="Nucleoside Triphosphate Pyrophosphohydrolase"/>
    <property type="match status" value="1"/>
</dbReference>
<dbReference type="InterPro" id="IPR036388">
    <property type="entry name" value="WH-like_DNA-bd_sf"/>
</dbReference>
<dbReference type="PANTHER" id="PTHR23131">
    <property type="entry name" value="ENDORIBONUCLEASE LACTB2"/>
    <property type="match status" value="1"/>
</dbReference>
<feature type="domain" description="Nudix hydrolase" evidence="1">
    <location>
        <begin position="16"/>
        <end position="210"/>
    </location>
</feature>
<dbReference type="Pfam" id="PF17778">
    <property type="entry name" value="WHD_BLACT"/>
    <property type="match status" value="1"/>
</dbReference>
<dbReference type="CDD" id="cd16278">
    <property type="entry name" value="metallo-hydrolase-like_MBL-fold"/>
    <property type="match status" value="1"/>
</dbReference>
<proteinExistence type="predicted"/>
<dbReference type="InterPro" id="IPR000086">
    <property type="entry name" value="NUDIX_hydrolase_dom"/>
</dbReference>
<dbReference type="PANTHER" id="PTHR23131:SF0">
    <property type="entry name" value="ENDORIBONUCLEASE LACTB2"/>
    <property type="match status" value="1"/>
</dbReference>
<dbReference type="InterPro" id="IPR041516">
    <property type="entry name" value="LACTB2_WH"/>
</dbReference>
<accession>A0A562ZRI4</accession>
<dbReference type="InterPro" id="IPR001279">
    <property type="entry name" value="Metallo-B-lactamas"/>
</dbReference>
<dbReference type="GO" id="GO:0016787">
    <property type="term" value="F:hydrolase activity"/>
    <property type="evidence" value="ECO:0007669"/>
    <property type="project" value="UniProtKB-KW"/>
</dbReference>
<dbReference type="InterPro" id="IPR036866">
    <property type="entry name" value="RibonucZ/Hydroxyglut_hydro"/>
</dbReference>
<dbReference type="OrthoDB" id="9788263at2"/>
<keyword evidence="3" id="KW-1185">Reference proteome</keyword>
<dbReference type="SMART" id="SM00849">
    <property type="entry name" value="Lactamase_B"/>
    <property type="match status" value="1"/>
</dbReference>
<organism evidence="2 3">
    <name type="scientific">Caenimonas sedimenti</name>
    <dbReference type="NCBI Taxonomy" id="2596921"/>
    <lineage>
        <taxon>Bacteria</taxon>
        <taxon>Pseudomonadati</taxon>
        <taxon>Pseudomonadota</taxon>
        <taxon>Betaproteobacteria</taxon>
        <taxon>Burkholderiales</taxon>
        <taxon>Comamonadaceae</taxon>
        <taxon>Caenimonas</taxon>
    </lineage>
</organism>
<dbReference type="EMBL" id="VOBQ01000008">
    <property type="protein sequence ID" value="TWO71209.1"/>
    <property type="molecule type" value="Genomic_DNA"/>
</dbReference>
<dbReference type="InterPro" id="IPR050662">
    <property type="entry name" value="Sec-metab_biosynth-thioest"/>
</dbReference>
<dbReference type="AlphaFoldDB" id="A0A562ZRI4"/>
<comment type="caution">
    <text evidence="2">The sequence shown here is derived from an EMBL/GenBank/DDBJ whole genome shotgun (WGS) entry which is preliminary data.</text>
</comment>
<gene>
    <name evidence="2" type="ORF">FN976_09735</name>
</gene>